<name>A0A2N8UMT1_9BASI</name>
<feature type="chain" id="PRO_5014938496" description="Effector family protein Eff1" evidence="1">
    <location>
        <begin position="26"/>
        <end position="287"/>
    </location>
</feature>
<organism evidence="2 3">
    <name type="scientific">Sporisorium reilianum f. sp. reilianum</name>
    <dbReference type="NCBI Taxonomy" id="72559"/>
    <lineage>
        <taxon>Eukaryota</taxon>
        <taxon>Fungi</taxon>
        <taxon>Dikarya</taxon>
        <taxon>Basidiomycota</taxon>
        <taxon>Ustilaginomycotina</taxon>
        <taxon>Ustilaginomycetes</taxon>
        <taxon>Ustilaginales</taxon>
        <taxon>Ustilaginaceae</taxon>
        <taxon>Sporisorium</taxon>
    </lineage>
</organism>
<dbReference type="Proteomes" id="UP000239563">
    <property type="component" value="Chromosome XX"/>
</dbReference>
<evidence type="ECO:0008006" key="4">
    <source>
        <dbReference type="Google" id="ProtNLM"/>
    </source>
</evidence>
<evidence type="ECO:0000256" key="1">
    <source>
        <dbReference type="SAM" id="SignalP"/>
    </source>
</evidence>
<accession>A0A2N8UMT1</accession>
<feature type="signal peptide" evidence="1">
    <location>
        <begin position="1"/>
        <end position="25"/>
    </location>
</feature>
<protein>
    <recommendedName>
        <fullName evidence="4">Effector family protein Eff1</fullName>
    </recommendedName>
</protein>
<proteinExistence type="predicted"/>
<gene>
    <name evidence="2" type="ORF">SRS1_13493</name>
</gene>
<dbReference type="AlphaFoldDB" id="A0A2N8UMT1"/>
<sequence length="287" mass="32253">MRRSHLVHLALLFCLVAVELIRCAGLPPNVMDPFLEDPDHWEKALSSLRRVVGFNAPAESLITSNKGASSSVAVASAGSEEPRVAPAAPYVTPSALLHTPYMIKPLTSHQRQDILSHLYWQVRKTSRQMRVRPVLPLIKENIGPDEYRLLFSGMISPGNSRRVPPRFYWVVDGVTYLVGRPDKTSMEFLDLHGAMGSRSQNMYAIWRLEIYGEARVWRYLGVLDMPGYRLMNTFIGQHWTRLGATFTWPTRFLNDATHFDPDHEAATMATSNANAASHTSSFSDGQT</sequence>
<evidence type="ECO:0000313" key="2">
    <source>
        <dbReference type="EMBL" id="SJX66052.1"/>
    </source>
</evidence>
<evidence type="ECO:0000313" key="3">
    <source>
        <dbReference type="Proteomes" id="UP000239563"/>
    </source>
</evidence>
<keyword evidence="1" id="KW-0732">Signal</keyword>
<reference evidence="2 3" key="1">
    <citation type="submission" date="2017-02" db="EMBL/GenBank/DDBJ databases">
        <authorList>
            <person name="Peterson S.W."/>
        </authorList>
    </citation>
    <scope>NUCLEOTIDE SEQUENCE [LARGE SCALE GENOMIC DNA]</scope>
    <source>
        <strain evidence="2 3">SRS1_H2-8</strain>
    </source>
</reference>
<dbReference type="EMBL" id="LT795073">
    <property type="protein sequence ID" value="SJX66052.1"/>
    <property type="molecule type" value="Genomic_DNA"/>
</dbReference>